<dbReference type="Gene3D" id="3.30.710.10">
    <property type="entry name" value="Potassium Channel Kv1.1, Chain A"/>
    <property type="match status" value="1"/>
</dbReference>
<dbReference type="SUPFAM" id="SSF117281">
    <property type="entry name" value="Kelch motif"/>
    <property type="match status" value="1"/>
</dbReference>
<dbReference type="FunFam" id="1.25.40.420:FF:000001">
    <property type="entry name" value="Kelch-like family member 12"/>
    <property type="match status" value="1"/>
</dbReference>
<dbReference type="Gene3D" id="2.120.10.80">
    <property type="entry name" value="Kelch-type beta propeller"/>
    <property type="match status" value="1"/>
</dbReference>
<dbReference type="Proteomes" id="UP000694701">
    <property type="component" value="Unplaced"/>
</dbReference>
<dbReference type="PANTHER" id="PTHR45632">
    <property type="entry name" value="LD33804P"/>
    <property type="match status" value="1"/>
</dbReference>
<accession>A0A8C2IG38</accession>
<evidence type="ECO:0000256" key="2">
    <source>
        <dbReference type="ARBA" id="ARBA00022737"/>
    </source>
</evidence>
<dbReference type="InterPro" id="IPR000210">
    <property type="entry name" value="BTB/POZ_dom"/>
</dbReference>
<dbReference type="InterPro" id="IPR030596">
    <property type="entry name" value="BTB_POZ_KLHL24"/>
</dbReference>
<dbReference type="Ensembl" id="ENSCCRT00020087189.1">
    <property type="protein sequence ID" value="ENSCCRP00020079551.1"/>
    <property type="gene ID" value="ENSCCRG00020036959.1"/>
</dbReference>
<feature type="domain" description="BTB" evidence="4">
    <location>
        <begin position="114"/>
        <end position="181"/>
    </location>
</feature>
<feature type="transmembrane region" description="Helical" evidence="3">
    <location>
        <begin position="14"/>
        <end position="33"/>
    </location>
</feature>
<dbReference type="PANTHER" id="PTHR45632:SF5">
    <property type="entry name" value="KELCH-LIKE PROTEIN 22"/>
    <property type="match status" value="1"/>
</dbReference>
<dbReference type="GO" id="GO:0005737">
    <property type="term" value="C:cytoplasm"/>
    <property type="evidence" value="ECO:0007669"/>
    <property type="project" value="UniProtKB-ARBA"/>
</dbReference>
<dbReference type="PIRSF" id="PIRSF037037">
    <property type="entry name" value="Kelch-like_protein_gigaxonin"/>
    <property type="match status" value="1"/>
</dbReference>
<dbReference type="SMART" id="SM00612">
    <property type="entry name" value="Kelch"/>
    <property type="match status" value="5"/>
</dbReference>
<dbReference type="InterPro" id="IPR011705">
    <property type="entry name" value="BACK"/>
</dbReference>
<dbReference type="PROSITE" id="PS50097">
    <property type="entry name" value="BTB"/>
    <property type="match status" value="1"/>
</dbReference>
<evidence type="ECO:0000256" key="3">
    <source>
        <dbReference type="SAM" id="Phobius"/>
    </source>
</evidence>
<evidence type="ECO:0000313" key="6">
    <source>
        <dbReference type="Proteomes" id="UP000694701"/>
    </source>
</evidence>
<dbReference type="CDD" id="cd18463">
    <property type="entry name" value="BACK_KLHL24"/>
    <property type="match status" value="1"/>
</dbReference>
<keyword evidence="2" id="KW-0677">Repeat</keyword>
<keyword evidence="1" id="KW-0880">Kelch repeat</keyword>
<protein>
    <submittedName>
        <fullName evidence="5">Kelch-like family member 24b</fullName>
    </submittedName>
</protein>
<keyword evidence="3" id="KW-0472">Membrane</keyword>
<dbReference type="SMART" id="SM00225">
    <property type="entry name" value="BTB"/>
    <property type="match status" value="1"/>
</dbReference>
<dbReference type="InterPro" id="IPR047071">
    <property type="entry name" value="KLHL24_BACK"/>
</dbReference>
<evidence type="ECO:0000259" key="4">
    <source>
        <dbReference type="PROSITE" id="PS50097"/>
    </source>
</evidence>
<evidence type="ECO:0000313" key="5">
    <source>
        <dbReference type="Ensembl" id="ENSCCRP00020079551.1"/>
    </source>
</evidence>
<name>A0A8C2IG38_CYPCA</name>
<dbReference type="InterPro" id="IPR017096">
    <property type="entry name" value="BTB-kelch_protein"/>
</dbReference>
<sequence length="648" mass="73834">MLQILSFLYNYNKFMNFLIKIMFLFLISAEASFSSIVYKALDLISVIAMVLILGRRLNREDSGVRESPAVKRKVLEMDNKSLSNHDVFDFSSGPCHSESILQMFNEFRDGRLFTDVVISVEGREFPCHRAVLSACSSYFRAMFCNDHRESHEMLVEINGIRAEAMDTFLQYVYTGRARITTDNVQFLFETSSLFQINTLRDACTKFLEDQLDPCNCLGIQRFADAHSLKQLASRCFSYALQSFTDVAQHEEFLDLRKEELEEYIASDELVIGKEETVFEAVMRWVYYEVDHRRIMLRDLLNHVRLPLLHPNYFVQTVEGDQLIQNAPECYQLLHEARRYHVLGNEMMSPRTRPRRSTGFSEVIVIVGGCERMGGFNLPYTECYDPVTGEWKSLAKLPEFTKSEYAVCALRNDILVSGGRINSRDVWMYNSQLNIWIRVASLNKGRWRHKMAVLLGKVYAVGGYDGQSRLSSVECYDSFSNRWTEVAPMKEAVSSPAVASCVNKLFVIGGGPDDNTCSDKVQCYDPESDSWLLRANIPIAKRCITAVSLNNLIYVSGGLTKSIYCYDPTEDFWMHVVHTFSKQESCGMSVCNGKIYILGGRGENGVASDTILCYDPSTGIITGVAAMPRPISYHGCVTIHRYNEKFYHS</sequence>
<dbReference type="Pfam" id="PF07707">
    <property type="entry name" value="BACK"/>
    <property type="match status" value="1"/>
</dbReference>
<dbReference type="InterPro" id="IPR006652">
    <property type="entry name" value="Kelch_1"/>
</dbReference>
<keyword evidence="3" id="KW-0812">Transmembrane</keyword>
<proteinExistence type="predicted"/>
<evidence type="ECO:0000256" key="1">
    <source>
        <dbReference type="ARBA" id="ARBA00022441"/>
    </source>
</evidence>
<dbReference type="Gene3D" id="1.25.40.420">
    <property type="match status" value="1"/>
</dbReference>
<dbReference type="FunFam" id="2.120.10.80:FF:000023">
    <property type="entry name" value="Kelch-like family member 24"/>
    <property type="match status" value="1"/>
</dbReference>
<dbReference type="InterPro" id="IPR011333">
    <property type="entry name" value="SKP1/BTB/POZ_sf"/>
</dbReference>
<organism evidence="5 6">
    <name type="scientific">Cyprinus carpio</name>
    <name type="common">Common carp</name>
    <dbReference type="NCBI Taxonomy" id="7962"/>
    <lineage>
        <taxon>Eukaryota</taxon>
        <taxon>Metazoa</taxon>
        <taxon>Chordata</taxon>
        <taxon>Craniata</taxon>
        <taxon>Vertebrata</taxon>
        <taxon>Euteleostomi</taxon>
        <taxon>Actinopterygii</taxon>
        <taxon>Neopterygii</taxon>
        <taxon>Teleostei</taxon>
        <taxon>Ostariophysi</taxon>
        <taxon>Cypriniformes</taxon>
        <taxon>Cyprinidae</taxon>
        <taxon>Cyprininae</taxon>
        <taxon>Cyprinus</taxon>
    </lineage>
</organism>
<dbReference type="Pfam" id="PF01344">
    <property type="entry name" value="Kelch_1"/>
    <property type="match status" value="1"/>
</dbReference>
<keyword evidence="3" id="KW-1133">Transmembrane helix</keyword>
<dbReference type="Pfam" id="PF24681">
    <property type="entry name" value="Kelch_KLHDC2_KLHL20_DRC7"/>
    <property type="match status" value="1"/>
</dbReference>
<dbReference type="AlphaFoldDB" id="A0A8C2IG38"/>
<dbReference type="SUPFAM" id="SSF54695">
    <property type="entry name" value="POZ domain"/>
    <property type="match status" value="1"/>
</dbReference>
<reference evidence="5" key="1">
    <citation type="submission" date="2025-08" db="UniProtKB">
        <authorList>
            <consortium name="Ensembl"/>
        </authorList>
    </citation>
    <scope>IDENTIFICATION</scope>
</reference>
<dbReference type="InterPro" id="IPR015915">
    <property type="entry name" value="Kelch-typ_b-propeller"/>
</dbReference>
<dbReference type="Pfam" id="PF00651">
    <property type="entry name" value="BTB"/>
    <property type="match status" value="1"/>
</dbReference>
<dbReference type="CDD" id="cd18253">
    <property type="entry name" value="BTB_POZ_KLHL24_KRIP6"/>
    <property type="match status" value="1"/>
</dbReference>
<dbReference type="SMART" id="SM00875">
    <property type="entry name" value="BACK"/>
    <property type="match status" value="1"/>
</dbReference>